<dbReference type="Pfam" id="PF00404">
    <property type="entry name" value="Dockerin_1"/>
    <property type="match status" value="1"/>
</dbReference>
<sequence>MKAQKRNSMTGRMVTSIMICLVMLLGSILPTLAVPGQASAATEYAWNSIDGGGLQAGTSSAPTSGEPSIVSWNNHLYAAWSEAKPYNFSSELQGMEIRVMKWDGSQWSAADGGTGLNYYGHSNATNPSLAVYQGCLYAAWIEGYPSLLGDQSIHQIIAKKNCGDEWVSTIEDYIPVIGSGRGKNPVLLVYDNALYVAWQGDSNQTQDQKVQVMKYDGNVWSSEKLDLRFFENGVVDRPRLAIYQNELYLTWSEEVPGIQSSSHIPVYKRTVNGGEVTWENVSGNLGITNTTTSAGSSVLQAYNGLLYAVWRDNNPAQLKVSSFYGNTWGPVGSGNLEKLEEDESQNPNLFVYNDKLFAVWNDQNSSGMGRKNRVEFYDGRNWSAAGEGLPNSVRATSYALHDNLAYLAWSNGSKIQVYSLQENPAPQQVTVSYLPGDHGTISSTSEQVVLGGHPAAVPVVTPSNKYRFIGWSSDGGVTKLSSQEVASLAVTADVTFTAYYTAFLLGDADGDGKVSSSDALLLNKFIKGKITLTQVQLQALDMNSDGQWDEEDIKAILAISVGKG</sequence>
<dbReference type="EMBL" id="JABBPN010000003">
    <property type="protein sequence ID" value="NMO94939.1"/>
    <property type="molecule type" value="Genomic_DNA"/>
</dbReference>
<comment type="caution">
    <text evidence="2">The sequence shown here is derived from an EMBL/GenBank/DDBJ whole genome shotgun (WGS) entry which is preliminary data.</text>
</comment>
<proteinExistence type="predicted"/>
<dbReference type="CDD" id="cd14256">
    <property type="entry name" value="Dockerin_I"/>
    <property type="match status" value="1"/>
</dbReference>
<gene>
    <name evidence="2" type="ORF">HII30_03930</name>
</gene>
<dbReference type="AlphaFoldDB" id="A0A848M3V8"/>
<dbReference type="Proteomes" id="UP000565468">
    <property type="component" value="Unassembled WGS sequence"/>
</dbReference>
<protein>
    <recommendedName>
        <fullName evidence="1">Dockerin domain-containing protein</fullName>
    </recommendedName>
</protein>
<dbReference type="Gene3D" id="1.10.1330.10">
    <property type="entry name" value="Dockerin domain"/>
    <property type="match status" value="1"/>
</dbReference>
<dbReference type="InterPro" id="IPR016134">
    <property type="entry name" value="Dockerin_dom"/>
</dbReference>
<dbReference type="SUPFAM" id="SSF63446">
    <property type="entry name" value="Type I dockerin domain"/>
    <property type="match status" value="1"/>
</dbReference>
<organism evidence="2 3">
    <name type="scientific">Paenibacillus lemnae</name>
    <dbReference type="NCBI Taxonomy" id="1330551"/>
    <lineage>
        <taxon>Bacteria</taxon>
        <taxon>Bacillati</taxon>
        <taxon>Bacillota</taxon>
        <taxon>Bacilli</taxon>
        <taxon>Bacillales</taxon>
        <taxon>Paenibacillaceae</taxon>
        <taxon>Paenibacillus</taxon>
    </lineage>
</organism>
<reference evidence="2 3" key="1">
    <citation type="submission" date="2020-04" db="EMBL/GenBank/DDBJ databases">
        <title>Paenibacillus algicola sp. nov., a novel marine bacterium producing alginate lyase.</title>
        <authorList>
            <person name="Huang H."/>
        </authorList>
    </citation>
    <scope>NUCLEOTIDE SEQUENCE [LARGE SCALE GENOMIC DNA]</scope>
    <source>
        <strain evidence="2 3">L7-75</strain>
    </source>
</reference>
<feature type="domain" description="Dockerin" evidence="1">
    <location>
        <begin position="501"/>
        <end position="564"/>
    </location>
</feature>
<dbReference type="GO" id="GO:0004553">
    <property type="term" value="F:hydrolase activity, hydrolyzing O-glycosyl compounds"/>
    <property type="evidence" value="ECO:0007669"/>
    <property type="project" value="InterPro"/>
</dbReference>
<evidence type="ECO:0000259" key="1">
    <source>
        <dbReference type="PROSITE" id="PS51766"/>
    </source>
</evidence>
<dbReference type="InterPro" id="IPR044060">
    <property type="entry name" value="Bacterial_rp_domain"/>
</dbReference>
<dbReference type="InterPro" id="IPR002105">
    <property type="entry name" value="Dockerin_1_rpt"/>
</dbReference>
<dbReference type="SUPFAM" id="SSF50939">
    <property type="entry name" value="Sialidases"/>
    <property type="match status" value="1"/>
</dbReference>
<evidence type="ECO:0000313" key="3">
    <source>
        <dbReference type="Proteomes" id="UP000565468"/>
    </source>
</evidence>
<keyword evidence="3" id="KW-1185">Reference proteome</keyword>
<evidence type="ECO:0000313" key="2">
    <source>
        <dbReference type="EMBL" id="NMO94939.1"/>
    </source>
</evidence>
<accession>A0A848M3V8</accession>
<dbReference type="PROSITE" id="PS51766">
    <property type="entry name" value="DOCKERIN"/>
    <property type="match status" value="1"/>
</dbReference>
<name>A0A848M3V8_PAELE</name>
<dbReference type="Pfam" id="PF18998">
    <property type="entry name" value="Flg_new_2"/>
    <property type="match status" value="1"/>
</dbReference>
<dbReference type="GO" id="GO:0000272">
    <property type="term" value="P:polysaccharide catabolic process"/>
    <property type="evidence" value="ECO:0007669"/>
    <property type="project" value="InterPro"/>
</dbReference>
<dbReference type="InterPro" id="IPR036278">
    <property type="entry name" value="Sialidase_sf"/>
</dbReference>
<dbReference type="InterPro" id="IPR036439">
    <property type="entry name" value="Dockerin_dom_sf"/>
</dbReference>